<dbReference type="GeneID" id="10394567"/>
<dbReference type="PROSITE" id="PS51257">
    <property type="entry name" value="PROKAR_LIPOPROTEIN"/>
    <property type="match status" value="1"/>
</dbReference>
<evidence type="ECO:0000313" key="3">
    <source>
        <dbReference type="Proteomes" id="UP000008136"/>
    </source>
</evidence>
<keyword evidence="2" id="KW-0282">Flagellum</keyword>
<protein>
    <submittedName>
        <fullName evidence="2">Flagellin domain protein</fullName>
    </submittedName>
</protein>
<keyword evidence="3" id="KW-1185">Reference proteome</keyword>
<accession>F2KNW9</accession>
<dbReference type="RefSeq" id="WP_013684107.1">
    <property type="nucleotide sequence ID" value="NC_015320.1"/>
</dbReference>
<organism evidence="2 3">
    <name type="scientific">Archaeoglobus veneficus (strain DSM 11195 / SNP6)</name>
    <dbReference type="NCBI Taxonomy" id="693661"/>
    <lineage>
        <taxon>Archaea</taxon>
        <taxon>Methanobacteriati</taxon>
        <taxon>Methanobacteriota</taxon>
        <taxon>Archaeoglobi</taxon>
        <taxon>Archaeoglobales</taxon>
        <taxon>Archaeoglobaceae</taxon>
        <taxon>Archaeoglobus</taxon>
    </lineage>
</organism>
<dbReference type="Proteomes" id="UP000008136">
    <property type="component" value="Chromosome"/>
</dbReference>
<gene>
    <name evidence="2" type="ordered locus">Arcve_1443</name>
</gene>
<dbReference type="Pfam" id="PF07790">
    <property type="entry name" value="Pilin_N"/>
    <property type="match status" value="1"/>
</dbReference>
<evidence type="ECO:0000259" key="1">
    <source>
        <dbReference type="Pfam" id="PF07790"/>
    </source>
</evidence>
<evidence type="ECO:0000313" key="2">
    <source>
        <dbReference type="EMBL" id="AEA47446.1"/>
    </source>
</evidence>
<dbReference type="InterPro" id="IPR012859">
    <property type="entry name" value="Pilin_N_archaeal"/>
</dbReference>
<dbReference type="EMBL" id="CP002588">
    <property type="protein sequence ID" value="AEA47446.1"/>
    <property type="molecule type" value="Genomic_DNA"/>
</dbReference>
<sequence>MRAISSIAGVALMLAVTVALTSAFACFGLNVLQSPPYVCCLSGHIVAEGTGKRTDQIVEIVHAGGDSVNMEEVKIKVEVYRSGELERACILKNFPWERNKFISPENIEGDQMIDRSRNQKYLGELAGDGIWSVGEKIGFRIKEDHTNPNRGIKLRVGDVVRVVIIHTPSGCVIADKEIVVDVS</sequence>
<keyword evidence="2" id="KW-0969">Cilium</keyword>
<reference evidence="2 3" key="1">
    <citation type="submission" date="2011-03" db="EMBL/GenBank/DDBJ databases">
        <title>The complete genome of Archaeoglobus veneficus SNP6.</title>
        <authorList>
            <consortium name="US DOE Joint Genome Institute (JGI-PGF)"/>
            <person name="Lucas S."/>
            <person name="Copeland A."/>
            <person name="Lapidus A."/>
            <person name="Bruce D."/>
            <person name="Goodwin L."/>
            <person name="Pitluck S."/>
            <person name="Kyrpides N."/>
            <person name="Mavromatis K."/>
            <person name="Pagani I."/>
            <person name="Ivanova N."/>
            <person name="Mikhailova N."/>
            <person name="Lu M."/>
            <person name="Detter J.C."/>
            <person name="Tapia R."/>
            <person name="Han C."/>
            <person name="Land M."/>
            <person name="Hauser L."/>
            <person name="Markowitz V."/>
            <person name="Cheng J.-F."/>
            <person name="Hugenholtz P."/>
            <person name="Woyke T."/>
            <person name="Wu D."/>
            <person name="Spring S."/>
            <person name="Brambilla E."/>
            <person name="Klenk H.-P."/>
            <person name="Eisen J.A."/>
        </authorList>
    </citation>
    <scope>NUCLEOTIDE SEQUENCE [LARGE SCALE GENOMIC DNA]</scope>
    <source>
        <strain>SNP6</strain>
    </source>
</reference>
<dbReference type="HOGENOM" id="CLU_1492927_0_0_2"/>
<dbReference type="AlphaFoldDB" id="F2KNW9"/>
<feature type="domain" description="Archaeal Type IV pilin N-terminal" evidence="1">
    <location>
        <begin position="2"/>
        <end position="78"/>
    </location>
</feature>
<name>F2KNW9_ARCVS</name>
<proteinExistence type="predicted"/>
<dbReference type="eggNOG" id="arCOG02425">
    <property type="taxonomic scope" value="Archaea"/>
</dbReference>
<keyword evidence="2" id="KW-0966">Cell projection</keyword>
<dbReference type="KEGG" id="ave:Arcve_1443"/>